<evidence type="ECO:0000256" key="11">
    <source>
        <dbReference type="RuleBase" id="RU365100"/>
    </source>
</evidence>
<dbReference type="GO" id="GO:0016740">
    <property type="term" value="F:transferase activity"/>
    <property type="evidence" value="ECO:0007669"/>
    <property type="project" value="UniProtKB-KW"/>
</dbReference>
<keyword evidence="5" id="KW-0597">Phosphoprotein</keyword>
<dbReference type="NCBIfam" id="TIGR01513">
    <property type="entry name" value="NAPRTase_put"/>
    <property type="match status" value="1"/>
</dbReference>
<dbReference type="Proteomes" id="UP001168821">
    <property type="component" value="Unassembled WGS sequence"/>
</dbReference>
<dbReference type="InterPro" id="IPR036068">
    <property type="entry name" value="Nicotinate_pribotase-like_C"/>
</dbReference>
<keyword evidence="15" id="KW-1185">Reference proteome</keyword>
<dbReference type="EMBL" id="JALNTZ010003827">
    <property type="protein sequence ID" value="KAJ3615896.1"/>
    <property type="molecule type" value="Genomic_DNA"/>
</dbReference>
<evidence type="ECO:0000259" key="12">
    <source>
        <dbReference type="Pfam" id="PF17767"/>
    </source>
</evidence>
<dbReference type="EC" id="6.3.4.21" evidence="3 11"/>
<dbReference type="GO" id="GO:0005829">
    <property type="term" value="C:cytosol"/>
    <property type="evidence" value="ECO:0007669"/>
    <property type="project" value="TreeGrafter"/>
</dbReference>
<evidence type="ECO:0000256" key="3">
    <source>
        <dbReference type="ARBA" id="ARBA00013236"/>
    </source>
</evidence>
<dbReference type="InterPro" id="IPR007229">
    <property type="entry name" value="Nic_PRibTrfase-Fam"/>
</dbReference>
<dbReference type="GO" id="GO:0004516">
    <property type="term" value="F:nicotinate phosphoribosyltransferase activity"/>
    <property type="evidence" value="ECO:0007669"/>
    <property type="project" value="UniProtKB-UniRule"/>
</dbReference>
<evidence type="ECO:0000259" key="13">
    <source>
        <dbReference type="Pfam" id="PF17956"/>
    </source>
</evidence>
<dbReference type="PANTHER" id="PTHR11098:SF1">
    <property type="entry name" value="NICOTINATE PHOSPHORIBOSYLTRANSFERASE"/>
    <property type="match status" value="1"/>
</dbReference>
<evidence type="ECO:0000313" key="14">
    <source>
        <dbReference type="EMBL" id="KAJ3615896.1"/>
    </source>
</evidence>
<gene>
    <name evidence="14" type="ORF">Zmor_012215</name>
</gene>
<comment type="similarity">
    <text evidence="2 11">Belongs to the NAPRTase family.</text>
</comment>
<dbReference type="InterPro" id="IPR006405">
    <property type="entry name" value="Nic_PRibTrfase_pncB"/>
</dbReference>
<comment type="function">
    <text evidence="9">Catalyzes the first step in the biosynthesis of NAD from nicotinic acid, the ATP-dependent synthesis of beta-nicotinate D-ribonucleotide from nicotinate and 5-phospho-D-ribose 1-phosphate. Helps prevent cellular oxidative stress via its role in NAD biosynthesis.</text>
</comment>
<name>A0AA38LYZ2_9CUCU</name>
<dbReference type="SUPFAM" id="SSF54675">
    <property type="entry name" value="Nicotinate/Quinolinate PRTase N-terminal domain-like"/>
    <property type="match status" value="1"/>
</dbReference>
<evidence type="ECO:0000256" key="1">
    <source>
        <dbReference type="ARBA" id="ARBA00004952"/>
    </source>
</evidence>
<protein>
    <recommendedName>
        <fullName evidence="4 11">Nicotinate phosphoribosyltransferase</fullName>
        <ecNumber evidence="3 11">6.3.4.21</ecNumber>
    </recommendedName>
</protein>
<dbReference type="InterPro" id="IPR041619">
    <property type="entry name" value="NAPRTase_C"/>
</dbReference>
<evidence type="ECO:0000256" key="6">
    <source>
        <dbReference type="ARBA" id="ARBA00022598"/>
    </source>
</evidence>
<evidence type="ECO:0000256" key="10">
    <source>
        <dbReference type="ARBA" id="ARBA00048668"/>
    </source>
</evidence>
<dbReference type="AlphaFoldDB" id="A0AA38LYZ2"/>
<comment type="catalytic activity">
    <reaction evidence="10 11">
        <text>5-phospho-alpha-D-ribose 1-diphosphate + nicotinate + ATP + H2O = nicotinate beta-D-ribonucleotide + ADP + phosphate + diphosphate</text>
        <dbReference type="Rhea" id="RHEA:36163"/>
        <dbReference type="ChEBI" id="CHEBI:15377"/>
        <dbReference type="ChEBI" id="CHEBI:30616"/>
        <dbReference type="ChEBI" id="CHEBI:32544"/>
        <dbReference type="ChEBI" id="CHEBI:33019"/>
        <dbReference type="ChEBI" id="CHEBI:43474"/>
        <dbReference type="ChEBI" id="CHEBI:57502"/>
        <dbReference type="ChEBI" id="CHEBI:58017"/>
        <dbReference type="ChEBI" id="CHEBI:456216"/>
        <dbReference type="EC" id="6.3.4.21"/>
    </reaction>
</comment>
<keyword evidence="6 11" id="KW-0436">Ligase</keyword>
<dbReference type="CDD" id="cd01570">
    <property type="entry name" value="NAPRTase_A"/>
    <property type="match status" value="1"/>
</dbReference>
<proteinExistence type="inferred from homology"/>
<dbReference type="Gene3D" id="3.20.140.10">
    <property type="entry name" value="nicotinate phosphoribosyltransferase"/>
    <property type="match status" value="2"/>
</dbReference>
<feature type="domain" description="Nicotinate phosphoribosyltransferase C-terminal" evidence="13">
    <location>
        <begin position="433"/>
        <end position="483"/>
    </location>
</feature>
<comment type="pathway">
    <text evidence="1 11">Cofactor biosynthesis; NAD(+) biosynthesis; nicotinate D-ribonucleotide from nicotinate: step 1/1.</text>
</comment>
<evidence type="ECO:0000313" key="15">
    <source>
        <dbReference type="Proteomes" id="UP001168821"/>
    </source>
</evidence>
<dbReference type="Pfam" id="PF17956">
    <property type="entry name" value="NAPRTase_C"/>
    <property type="match status" value="2"/>
</dbReference>
<dbReference type="InterPro" id="IPR013785">
    <property type="entry name" value="Aldolase_TIM"/>
</dbReference>
<dbReference type="InterPro" id="IPR040727">
    <property type="entry name" value="NAPRTase_N"/>
</dbReference>
<evidence type="ECO:0000256" key="8">
    <source>
        <dbReference type="ARBA" id="ARBA00022679"/>
    </source>
</evidence>
<evidence type="ECO:0000256" key="4">
    <source>
        <dbReference type="ARBA" id="ARBA00021569"/>
    </source>
</evidence>
<comment type="caution">
    <text evidence="14">The sequence shown here is derived from an EMBL/GenBank/DDBJ whole genome shotgun (WGS) entry which is preliminary data.</text>
</comment>
<feature type="domain" description="Nicotinate phosphoribosyltransferase C-terminal" evidence="13">
    <location>
        <begin position="528"/>
        <end position="571"/>
    </location>
</feature>
<keyword evidence="7 11" id="KW-0662">Pyridine nucleotide biosynthesis</keyword>
<keyword evidence="8 11" id="KW-0808">Transferase</keyword>
<feature type="domain" description="Nicotinate phosphoribosyltransferase N-terminal" evidence="12">
    <location>
        <begin position="11"/>
        <end position="138"/>
    </location>
</feature>
<sequence length="587" mass="66080">MEFHNNFVCPLLTDLYEVSMVYAYWKSGRQNNISAFDLFFRKNPFRGEFTIFAGLSQILKFMETFKVTVEHINFLKQILPNADPEFFIWFKEELKLKDVIVYAPIEGTVVFPREPLLRVEGPLAACQLLETVLLNLVNFPSLVCTNAARYRLLCGPNKQLLEFGLRRAQGPDGAMSASVYSFMGGFDGTSNVLASLTSGIPIYGTHAHAFITSFSGLSDLEQHADEPLGNSSVPFREVCMRNRQALSCEYTNDGELAAFISYALCFPQTFLCLVDTYSTEESGIPNFLVVSLSLVQCGLRPVGVRLDSGDLAYLSKFARTKFKELDEKVISRYLFWLTQKQAVYSFHATQVGIILDDFKFENLKIVASNDLNETTLSSLELQGHAIDCFGIGTNLVTCQSQPALGCVYKMVEIEGSPRIKLSQEIEKVTIPGRKKCYRLFGKERVPLLDLMVHVSEDEPKAGHRVLCRHPFIENKRAFVSPALVASVRLESTCPAYCLCPGHSSARLCLEGRPIQKFYAPLSAVAYSSCNYRTLYEIRQYVQEQLKYFREDILRPVNPTPYKVSLSDDLFTSLHSLWMAASPIADLC</sequence>
<evidence type="ECO:0000256" key="7">
    <source>
        <dbReference type="ARBA" id="ARBA00022642"/>
    </source>
</evidence>
<evidence type="ECO:0000256" key="2">
    <source>
        <dbReference type="ARBA" id="ARBA00010897"/>
    </source>
</evidence>
<dbReference type="PANTHER" id="PTHR11098">
    <property type="entry name" value="NICOTINATE PHOSPHORIBOSYLTRANSFERASE"/>
    <property type="match status" value="1"/>
</dbReference>
<dbReference type="Gene3D" id="3.20.20.70">
    <property type="entry name" value="Aldolase class I"/>
    <property type="match status" value="2"/>
</dbReference>
<reference evidence="14" key="1">
    <citation type="journal article" date="2023" name="G3 (Bethesda)">
        <title>Whole genome assemblies of Zophobas morio and Tenebrio molitor.</title>
        <authorList>
            <person name="Kaur S."/>
            <person name="Stinson S.A."/>
            <person name="diCenzo G.C."/>
        </authorList>
    </citation>
    <scope>NUCLEOTIDE SEQUENCE</scope>
    <source>
        <strain evidence="14">QUZm001</strain>
    </source>
</reference>
<dbReference type="SUPFAM" id="SSF51690">
    <property type="entry name" value="Nicotinate/Quinolinate PRTase C-terminal domain-like"/>
    <property type="match status" value="2"/>
</dbReference>
<evidence type="ECO:0000256" key="5">
    <source>
        <dbReference type="ARBA" id="ARBA00022553"/>
    </source>
</evidence>
<evidence type="ECO:0000256" key="9">
    <source>
        <dbReference type="ARBA" id="ARBA00023426"/>
    </source>
</evidence>
<organism evidence="14 15">
    <name type="scientific">Zophobas morio</name>
    <dbReference type="NCBI Taxonomy" id="2755281"/>
    <lineage>
        <taxon>Eukaryota</taxon>
        <taxon>Metazoa</taxon>
        <taxon>Ecdysozoa</taxon>
        <taxon>Arthropoda</taxon>
        <taxon>Hexapoda</taxon>
        <taxon>Insecta</taxon>
        <taxon>Pterygota</taxon>
        <taxon>Neoptera</taxon>
        <taxon>Endopterygota</taxon>
        <taxon>Coleoptera</taxon>
        <taxon>Polyphaga</taxon>
        <taxon>Cucujiformia</taxon>
        <taxon>Tenebrionidae</taxon>
        <taxon>Zophobas</taxon>
    </lineage>
</organism>
<dbReference type="PIRSF" id="PIRSF000484">
    <property type="entry name" value="NAPRT"/>
    <property type="match status" value="1"/>
</dbReference>
<accession>A0AA38LYZ2</accession>
<dbReference type="GO" id="GO:0034355">
    <property type="term" value="P:NAD+ biosynthetic process via the salvage pathway"/>
    <property type="evidence" value="ECO:0007669"/>
    <property type="project" value="TreeGrafter"/>
</dbReference>
<dbReference type="Pfam" id="PF17767">
    <property type="entry name" value="NAPRTase_N"/>
    <property type="match status" value="1"/>
</dbReference>
<comment type="PTM">
    <text evidence="11">Transiently phosphorylated on a His residue during the reaction cycle. Phosphorylation strongly increases the affinity for substrates and increases the rate of nicotinate D-ribonucleotide production. Dephosphorylation regenerates the low-affinity form of the enzyme, leading to product release.</text>
</comment>